<name>A0A0R2HCH9_9FIRM</name>
<dbReference type="PROSITE" id="PS50977">
    <property type="entry name" value="HTH_TETR_2"/>
    <property type="match status" value="1"/>
</dbReference>
<sequence length="206" mass="24629">MAVELKETIDKRREEIMDACDKLYEEKGFQDITIKDISAETNFSRPSIYNYFRSKEEIFLGLLTREYGEWNHSLLEIAEGTKTLNKDGLAKAIAKSLEKRKTMLKISAMNLYEIEENSRYELLVEYKKVFKESLEIFETCLKKYISDFSKSKRERIRYAFFPYMYGVYPYVYPSKKQKDAMDEVELEYSSVTIYQLTYQFLKLMFE</sequence>
<dbReference type="InterPro" id="IPR001647">
    <property type="entry name" value="HTH_TetR"/>
</dbReference>
<dbReference type="SUPFAM" id="SSF46689">
    <property type="entry name" value="Homeodomain-like"/>
    <property type="match status" value="1"/>
</dbReference>
<protein>
    <recommendedName>
        <fullName evidence="3">HTH tetR-type domain-containing protein</fullName>
    </recommendedName>
</protein>
<dbReference type="PANTHER" id="PTHR43479:SF11">
    <property type="entry name" value="ACREF_ENVCD OPERON REPRESSOR-RELATED"/>
    <property type="match status" value="1"/>
</dbReference>
<dbReference type="PATRIC" id="fig|1410657.5.peg.1897"/>
<dbReference type="GO" id="GO:0003677">
    <property type="term" value="F:DNA binding"/>
    <property type="evidence" value="ECO:0007669"/>
    <property type="project" value="UniProtKB-UniRule"/>
</dbReference>
<dbReference type="InterPro" id="IPR041483">
    <property type="entry name" value="TetR_C_34"/>
</dbReference>
<dbReference type="InterPro" id="IPR050624">
    <property type="entry name" value="HTH-type_Tx_Regulator"/>
</dbReference>
<feature type="DNA-binding region" description="H-T-H motif" evidence="2">
    <location>
        <begin position="33"/>
        <end position="52"/>
    </location>
</feature>
<keyword evidence="1 2" id="KW-0238">DNA-binding</keyword>
<evidence type="ECO:0000313" key="4">
    <source>
        <dbReference type="EMBL" id="KRN50753.1"/>
    </source>
</evidence>
<evidence type="ECO:0000256" key="1">
    <source>
        <dbReference type="ARBA" id="ARBA00023125"/>
    </source>
</evidence>
<feature type="domain" description="HTH tetR-type" evidence="3">
    <location>
        <begin position="10"/>
        <end position="70"/>
    </location>
</feature>
<evidence type="ECO:0000256" key="2">
    <source>
        <dbReference type="PROSITE-ProRule" id="PRU00335"/>
    </source>
</evidence>
<dbReference type="Proteomes" id="UP000051841">
    <property type="component" value="Unassembled WGS sequence"/>
</dbReference>
<accession>A0A0R2HCH9</accession>
<evidence type="ECO:0000313" key="5">
    <source>
        <dbReference type="Proteomes" id="UP000051841"/>
    </source>
</evidence>
<dbReference type="Pfam" id="PF00440">
    <property type="entry name" value="TetR_N"/>
    <property type="match status" value="1"/>
</dbReference>
<dbReference type="Gene3D" id="1.10.357.10">
    <property type="entry name" value="Tetracycline Repressor, domain 2"/>
    <property type="match status" value="1"/>
</dbReference>
<dbReference type="PANTHER" id="PTHR43479">
    <property type="entry name" value="ACREF/ENVCD OPERON REPRESSOR-RELATED"/>
    <property type="match status" value="1"/>
</dbReference>
<dbReference type="EMBL" id="JQBL01000006">
    <property type="protein sequence ID" value="KRN50753.1"/>
    <property type="molecule type" value="Genomic_DNA"/>
</dbReference>
<comment type="caution">
    <text evidence="4">The sequence shown here is derived from an EMBL/GenBank/DDBJ whole genome shotgun (WGS) entry which is preliminary data.</text>
</comment>
<reference evidence="4 5" key="1">
    <citation type="journal article" date="2015" name="Genome Announc.">
        <title>Expanding the biotechnology potential of lactobacilli through comparative genomics of 213 strains and associated genera.</title>
        <authorList>
            <person name="Sun Z."/>
            <person name="Harris H.M."/>
            <person name="McCann A."/>
            <person name="Guo C."/>
            <person name="Argimon S."/>
            <person name="Zhang W."/>
            <person name="Yang X."/>
            <person name="Jeffery I.B."/>
            <person name="Cooney J.C."/>
            <person name="Kagawa T.F."/>
            <person name="Liu W."/>
            <person name="Song Y."/>
            <person name="Salvetti E."/>
            <person name="Wrobel A."/>
            <person name="Rasinkangas P."/>
            <person name="Parkhill J."/>
            <person name="Rea M.C."/>
            <person name="O'Sullivan O."/>
            <person name="Ritari J."/>
            <person name="Douillard F.P."/>
            <person name="Paul Ross R."/>
            <person name="Yang R."/>
            <person name="Briner A.E."/>
            <person name="Felis G.E."/>
            <person name="de Vos W.M."/>
            <person name="Barrangou R."/>
            <person name="Klaenhammer T.R."/>
            <person name="Caufield P.W."/>
            <person name="Cui Y."/>
            <person name="Zhang H."/>
            <person name="O'Toole P.W."/>
        </authorList>
    </citation>
    <scope>NUCLEOTIDE SEQUENCE [LARGE SCALE GENOMIC DNA]</scope>
    <source>
        <strain evidence="4 5">DSM 20405</strain>
    </source>
</reference>
<proteinExistence type="predicted"/>
<dbReference type="Pfam" id="PF17929">
    <property type="entry name" value="TetR_C_34"/>
    <property type="match status" value="1"/>
</dbReference>
<dbReference type="RefSeq" id="WP_031588812.1">
    <property type="nucleotide sequence ID" value="NZ_JNKN01000006.1"/>
</dbReference>
<keyword evidence="5" id="KW-1185">Reference proteome</keyword>
<organism evidence="4 5">
    <name type="scientific">Kandleria vitulina DSM 20405</name>
    <dbReference type="NCBI Taxonomy" id="1410657"/>
    <lineage>
        <taxon>Bacteria</taxon>
        <taxon>Bacillati</taxon>
        <taxon>Bacillota</taxon>
        <taxon>Erysipelotrichia</taxon>
        <taxon>Erysipelotrichales</taxon>
        <taxon>Coprobacillaceae</taxon>
        <taxon>Kandleria</taxon>
    </lineage>
</organism>
<dbReference type="PRINTS" id="PR00455">
    <property type="entry name" value="HTHTETR"/>
</dbReference>
<dbReference type="InterPro" id="IPR009057">
    <property type="entry name" value="Homeodomain-like_sf"/>
</dbReference>
<evidence type="ECO:0000259" key="3">
    <source>
        <dbReference type="PROSITE" id="PS50977"/>
    </source>
</evidence>
<gene>
    <name evidence="4" type="ORF">IV49_GL001841</name>
</gene>
<dbReference type="AlphaFoldDB" id="A0A0R2HCH9"/>